<proteinExistence type="predicted"/>
<accession>A0A3N4HY17</accession>
<name>A0A3N4HY17_ASCIM</name>
<sequence length="329" mass="37863">MAAQHPSPAGSQPQAIPTSVTETAEGVITTSLTVTTTTRRWSDRDSDQYVDDDLLKDFLRGSDEFDPTNVKPRAIPDTLAAHEAAVNRLAIEILHQAFLSLLQQAYLDGVEELWSRHMKEHCLEPYVYSALEKLIQSRFRWDIDTSLAWGKYSDFSMMDLLENHHSGYKEIFEGLLKPSLGTKRIRKVYTRDRPDQKIKKIFENLVKPGPDEKRLEEAYKESNPGAKGEKDCLVVSDWKIRCLRRRIRELDDKRVARSRRWTEKKGEKLAFLERALGKLSEHVEQKKKELYPQEYGNDGNVSESIHGAAVTAKEEVVIPKLRRKAQFVR</sequence>
<evidence type="ECO:0000313" key="2">
    <source>
        <dbReference type="EMBL" id="RPA78067.1"/>
    </source>
</evidence>
<feature type="region of interest" description="Disordered" evidence="1">
    <location>
        <begin position="1"/>
        <end position="22"/>
    </location>
</feature>
<organism evidence="2 3">
    <name type="scientific">Ascobolus immersus RN42</name>
    <dbReference type="NCBI Taxonomy" id="1160509"/>
    <lineage>
        <taxon>Eukaryota</taxon>
        <taxon>Fungi</taxon>
        <taxon>Dikarya</taxon>
        <taxon>Ascomycota</taxon>
        <taxon>Pezizomycotina</taxon>
        <taxon>Pezizomycetes</taxon>
        <taxon>Pezizales</taxon>
        <taxon>Ascobolaceae</taxon>
        <taxon>Ascobolus</taxon>
    </lineage>
</organism>
<dbReference type="EMBL" id="ML119716">
    <property type="protein sequence ID" value="RPA78067.1"/>
    <property type="molecule type" value="Genomic_DNA"/>
</dbReference>
<evidence type="ECO:0000313" key="3">
    <source>
        <dbReference type="Proteomes" id="UP000275078"/>
    </source>
</evidence>
<keyword evidence="3" id="KW-1185">Reference proteome</keyword>
<dbReference type="Proteomes" id="UP000275078">
    <property type="component" value="Unassembled WGS sequence"/>
</dbReference>
<evidence type="ECO:0000256" key="1">
    <source>
        <dbReference type="SAM" id="MobiDB-lite"/>
    </source>
</evidence>
<protein>
    <submittedName>
        <fullName evidence="2">Uncharacterized protein</fullName>
    </submittedName>
</protein>
<feature type="compositionally biased region" description="Polar residues" evidence="1">
    <location>
        <begin position="9"/>
        <end position="22"/>
    </location>
</feature>
<reference evidence="2 3" key="1">
    <citation type="journal article" date="2018" name="Nat. Ecol. Evol.">
        <title>Pezizomycetes genomes reveal the molecular basis of ectomycorrhizal truffle lifestyle.</title>
        <authorList>
            <person name="Murat C."/>
            <person name="Payen T."/>
            <person name="Noel B."/>
            <person name="Kuo A."/>
            <person name="Morin E."/>
            <person name="Chen J."/>
            <person name="Kohler A."/>
            <person name="Krizsan K."/>
            <person name="Balestrini R."/>
            <person name="Da Silva C."/>
            <person name="Montanini B."/>
            <person name="Hainaut M."/>
            <person name="Levati E."/>
            <person name="Barry K.W."/>
            <person name="Belfiori B."/>
            <person name="Cichocki N."/>
            <person name="Clum A."/>
            <person name="Dockter R.B."/>
            <person name="Fauchery L."/>
            <person name="Guy J."/>
            <person name="Iotti M."/>
            <person name="Le Tacon F."/>
            <person name="Lindquist E.A."/>
            <person name="Lipzen A."/>
            <person name="Malagnac F."/>
            <person name="Mello A."/>
            <person name="Molinier V."/>
            <person name="Miyauchi S."/>
            <person name="Poulain J."/>
            <person name="Riccioni C."/>
            <person name="Rubini A."/>
            <person name="Sitrit Y."/>
            <person name="Splivallo R."/>
            <person name="Traeger S."/>
            <person name="Wang M."/>
            <person name="Zifcakova L."/>
            <person name="Wipf D."/>
            <person name="Zambonelli A."/>
            <person name="Paolocci F."/>
            <person name="Nowrousian M."/>
            <person name="Ottonello S."/>
            <person name="Baldrian P."/>
            <person name="Spatafora J.W."/>
            <person name="Henrissat B."/>
            <person name="Nagy L.G."/>
            <person name="Aury J.M."/>
            <person name="Wincker P."/>
            <person name="Grigoriev I.V."/>
            <person name="Bonfante P."/>
            <person name="Martin F.M."/>
        </authorList>
    </citation>
    <scope>NUCLEOTIDE SEQUENCE [LARGE SCALE GENOMIC DNA]</scope>
    <source>
        <strain evidence="2 3">RN42</strain>
    </source>
</reference>
<dbReference type="AlphaFoldDB" id="A0A3N4HY17"/>
<gene>
    <name evidence="2" type="ORF">BJ508DRAFT_349836</name>
</gene>